<dbReference type="CDD" id="cd00082">
    <property type="entry name" value="HisKA"/>
    <property type="match status" value="1"/>
</dbReference>
<dbReference type="Gene3D" id="6.10.340.10">
    <property type="match status" value="1"/>
</dbReference>
<evidence type="ECO:0000313" key="14">
    <source>
        <dbReference type="EMBL" id="ALS22572.1"/>
    </source>
</evidence>
<dbReference type="InterPro" id="IPR050398">
    <property type="entry name" value="HssS/ArlS-like"/>
</dbReference>
<dbReference type="SMART" id="SM00304">
    <property type="entry name" value="HAMP"/>
    <property type="match status" value="1"/>
</dbReference>
<dbReference type="KEGG" id="pnp:IJ22_21980"/>
<accession>A0A0U2UHD1</accession>
<dbReference type="SMART" id="SM00388">
    <property type="entry name" value="HisKA"/>
    <property type="match status" value="1"/>
</dbReference>
<dbReference type="SMART" id="SM00387">
    <property type="entry name" value="HATPase_c"/>
    <property type="match status" value="1"/>
</dbReference>
<dbReference type="GO" id="GO:0000155">
    <property type="term" value="F:phosphorelay sensor kinase activity"/>
    <property type="evidence" value="ECO:0007669"/>
    <property type="project" value="InterPro"/>
</dbReference>
<dbReference type="PANTHER" id="PTHR45528">
    <property type="entry name" value="SENSOR HISTIDINE KINASE CPXA"/>
    <property type="match status" value="1"/>
</dbReference>
<evidence type="ECO:0000256" key="13">
    <source>
        <dbReference type="ARBA" id="ARBA00023136"/>
    </source>
</evidence>
<dbReference type="InterPro" id="IPR003661">
    <property type="entry name" value="HisK_dim/P_dom"/>
</dbReference>
<dbReference type="InterPro" id="IPR003660">
    <property type="entry name" value="HAMP_dom"/>
</dbReference>
<keyword evidence="4" id="KW-1003">Cell membrane</keyword>
<keyword evidence="5" id="KW-0597">Phosphoprotein</keyword>
<dbReference type="RefSeq" id="WP_062408793.1">
    <property type="nucleotide sequence ID" value="NZ_BJCS01000001.1"/>
</dbReference>
<sequence length="552" mass="63425">MFVTNWIKRWIRRSLFVKILMYTALLSLIPYVLFSIYFLIEVKALTKKMIHETSSNNILQASVSLEERTRRLNEQWGGKTDKASRELLAGELLDIAVYGYKPMAYILDTNGAVIAKARNDLEPEVHIDLLEAHHSTILDHKSGHVTVNAPGEKVHLLYMSLDKAGWFIAYLIPESRLMSIAAGQAEDYADTQVYKLVQRMSFFLFIGMLLILFFSYFFSEFFTTPIRQLTSALIQRAKGFEIDPLHTKRSDEIGELIHTFNYMDSTIQKLITELHSRSNQLEENVQKRTRDLQEANDLLQQTYSKLKRSEKSRSELIVQVSHDLKTPLTSMKGFLEILNKYALPQEQKKELIDQLLVQTNQIIQLIEGLFDLSSLDAEELTFQKEWINIEFIMDHALKTVFSDGEHANITLNTYYEDHLPLVFVDPKKIYRVFINILNNSIKYASNQPKIHIKITVYLNNKDIVIKMQDNGMGIQKENIDKVFVPYYRETRSVEKEIQGSGLGLSISKKMIEAHHGDIFIESEVNQGTTVYIMLPVVDTGAMMSGVSDMSAG</sequence>
<evidence type="ECO:0000256" key="3">
    <source>
        <dbReference type="ARBA" id="ARBA00012438"/>
    </source>
</evidence>
<dbReference type="SUPFAM" id="SSF158472">
    <property type="entry name" value="HAMP domain-like"/>
    <property type="match status" value="1"/>
</dbReference>
<keyword evidence="15" id="KW-1185">Reference proteome</keyword>
<dbReference type="InterPro" id="IPR004358">
    <property type="entry name" value="Sig_transdc_His_kin-like_C"/>
</dbReference>
<comment type="subcellular location">
    <subcellularLocation>
        <location evidence="2">Cell membrane</location>
        <topology evidence="2">Multi-pass membrane protein</topology>
    </subcellularLocation>
</comment>
<dbReference type="PATRIC" id="fig|162209.4.peg.2340"/>
<dbReference type="GO" id="GO:0005886">
    <property type="term" value="C:plasma membrane"/>
    <property type="evidence" value="ECO:0007669"/>
    <property type="project" value="UniProtKB-SubCell"/>
</dbReference>
<dbReference type="PRINTS" id="PR00344">
    <property type="entry name" value="BCTRLSENSOR"/>
</dbReference>
<evidence type="ECO:0000256" key="12">
    <source>
        <dbReference type="ARBA" id="ARBA00023012"/>
    </source>
</evidence>
<proteinExistence type="predicted"/>
<name>A0A0U2UHD1_9BACL</name>
<dbReference type="OrthoDB" id="368131at2"/>
<dbReference type="Gene3D" id="1.10.287.130">
    <property type="match status" value="1"/>
</dbReference>
<dbReference type="InterPro" id="IPR036890">
    <property type="entry name" value="HATPase_C_sf"/>
</dbReference>
<dbReference type="SUPFAM" id="SSF47384">
    <property type="entry name" value="Homodimeric domain of signal transducing histidine kinase"/>
    <property type="match status" value="1"/>
</dbReference>
<keyword evidence="9 14" id="KW-0418">Kinase</keyword>
<dbReference type="PANTHER" id="PTHR45528:SF1">
    <property type="entry name" value="SENSOR HISTIDINE KINASE CPXA"/>
    <property type="match status" value="1"/>
</dbReference>
<evidence type="ECO:0000256" key="8">
    <source>
        <dbReference type="ARBA" id="ARBA00022741"/>
    </source>
</evidence>
<comment type="catalytic activity">
    <reaction evidence="1">
        <text>ATP + protein L-histidine = ADP + protein N-phospho-L-histidine.</text>
        <dbReference type="EC" id="2.7.13.3"/>
    </reaction>
</comment>
<dbReference type="EC" id="2.7.13.3" evidence="3"/>
<dbReference type="PROSITE" id="PS50109">
    <property type="entry name" value="HIS_KIN"/>
    <property type="match status" value="1"/>
</dbReference>
<keyword evidence="11" id="KW-1133">Transmembrane helix</keyword>
<keyword evidence="12" id="KW-0902">Two-component regulatory system</keyword>
<evidence type="ECO:0000256" key="1">
    <source>
        <dbReference type="ARBA" id="ARBA00000085"/>
    </source>
</evidence>
<dbReference type="SUPFAM" id="SSF55874">
    <property type="entry name" value="ATPase domain of HSP90 chaperone/DNA topoisomerase II/histidine kinase"/>
    <property type="match status" value="1"/>
</dbReference>
<keyword evidence="7" id="KW-0812">Transmembrane</keyword>
<dbReference type="GO" id="GO:0005524">
    <property type="term" value="F:ATP binding"/>
    <property type="evidence" value="ECO:0007669"/>
    <property type="project" value="UniProtKB-KW"/>
</dbReference>
<protein>
    <recommendedName>
        <fullName evidence="3">histidine kinase</fullName>
        <ecNumber evidence="3">2.7.13.3</ecNumber>
    </recommendedName>
</protein>
<dbReference type="Proteomes" id="UP000061660">
    <property type="component" value="Chromosome"/>
</dbReference>
<dbReference type="Pfam" id="PF02518">
    <property type="entry name" value="HATPase_c"/>
    <property type="match status" value="1"/>
</dbReference>
<keyword evidence="10" id="KW-0067">ATP-binding</keyword>
<reference evidence="14 15" key="2">
    <citation type="journal article" date="2016" name="Genome Announc.">
        <title>Complete Genome Sequences of Two Interactive Moderate Thermophiles, Paenibacillus napthalenovorans 32O-Y and Paenibacillus sp. 32O-W.</title>
        <authorList>
            <person name="Butler R.R.III."/>
            <person name="Wang J."/>
            <person name="Stark B.C."/>
            <person name="Pombert J.F."/>
        </authorList>
    </citation>
    <scope>NUCLEOTIDE SEQUENCE [LARGE SCALE GENOMIC DNA]</scope>
    <source>
        <strain evidence="14 15">32O-Y</strain>
    </source>
</reference>
<dbReference type="Gene3D" id="3.30.565.10">
    <property type="entry name" value="Histidine kinase-like ATPase, C-terminal domain"/>
    <property type="match status" value="1"/>
</dbReference>
<dbReference type="Pfam" id="PF00512">
    <property type="entry name" value="HisKA"/>
    <property type="match status" value="1"/>
</dbReference>
<keyword evidence="8" id="KW-0547">Nucleotide-binding</keyword>
<evidence type="ECO:0000256" key="9">
    <source>
        <dbReference type="ARBA" id="ARBA00022777"/>
    </source>
</evidence>
<dbReference type="InterPro" id="IPR036097">
    <property type="entry name" value="HisK_dim/P_sf"/>
</dbReference>
<dbReference type="PROSITE" id="PS50885">
    <property type="entry name" value="HAMP"/>
    <property type="match status" value="1"/>
</dbReference>
<evidence type="ECO:0000256" key="6">
    <source>
        <dbReference type="ARBA" id="ARBA00022679"/>
    </source>
</evidence>
<evidence type="ECO:0000313" key="15">
    <source>
        <dbReference type="Proteomes" id="UP000061660"/>
    </source>
</evidence>
<evidence type="ECO:0000256" key="7">
    <source>
        <dbReference type="ARBA" id="ARBA00022692"/>
    </source>
</evidence>
<dbReference type="CDD" id="cd06225">
    <property type="entry name" value="HAMP"/>
    <property type="match status" value="1"/>
</dbReference>
<dbReference type="InterPro" id="IPR003594">
    <property type="entry name" value="HATPase_dom"/>
</dbReference>
<dbReference type="FunFam" id="3.30.565.10:FF:000006">
    <property type="entry name" value="Sensor histidine kinase WalK"/>
    <property type="match status" value="1"/>
</dbReference>
<evidence type="ECO:0000256" key="5">
    <source>
        <dbReference type="ARBA" id="ARBA00022553"/>
    </source>
</evidence>
<evidence type="ECO:0000256" key="10">
    <source>
        <dbReference type="ARBA" id="ARBA00022840"/>
    </source>
</evidence>
<keyword evidence="13" id="KW-0472">Membrane</keyword>
<organism evidence="14 15">
    <name type="scientific">Paenibacillus naphthalenovorans</name>
    <dbReference type="NCBI Taxonomy" id="162209"/>
    <lineage>
        <taxon>Bacteria</taxon>
        <taxon>Bacillati</taxon>
        <taxon>Bacillota</taxon>
        <taxon>Bacilli</taxon>
        <taxon>Bacillales</taxon>
        <taxon>Paenibacillaceae</taxon>
        <taxon>Paenibacillus</taxon>
    </lineage>
</organism>
<gene>
    <name evidence="14" type="ORF">IJ22_21980</name>
</gene>
<dbReference type="STRING" id="162209.IJ22_21980"/>
<dbReference type="EMBL" id="CP013652">
    <property type="protein sequence ID" value="ALS22572.1"/>
    <property type="molecule type" value="Genomic_DNA"/>
</dbReference>
<keyword evidence="6" id="KW-0808">Transferase</keyword>
<evidence type="ECO:0000256" key="2">
    <source>
        <dbReference type="ARBA" id="ARBA00004651"/>
    </source>
</evidence>
<dbReference type="AlphaFoldDB" id="A0A0U2UHD1"/>
<dbReference type="InterPro" id="IPR005467">
    <property type="entry name" value="His_kinase_dom"/>
</dbReference>
<evidence type="ECO:0000256" key="4">
    <source>
        <dbReference type="ARBA" id="ARBA00022475"/>
    </source>
</evidence>
<evidence type="ECO:0000256" key="11">
    <source>
        <dbReference type="ARBA" id="ARBA00022989"/>
    </source>
</evidence>
<reference evidence="15" key="1">
    <citation type="submission" date="2015-12" db="EMBL/GenBank/DDBJ databases">
        <title>Complete genome sequences of two moderately thermophilic Paenibacillus species.</title>
        <authorList>
            <person name="Butler R.III."/>
            <person name="Wang J."/>
            <person name="Stark B.C."/>
            <person name="Pombert J.-F."/>
        </authorList>
    </citation>
    <scope>NUCLEOTIDE SEQUENCE [LARGE SCALE GENOMIC DNA]</scope>
    <source>
        <strain evidence="15">32O-Y</strain>
    </source>
</reference>
<dbReference type="Pfam" id="PF00672">
    <property type="entry name" value="HAMP"/>
    <property type="match status" value="1"/>
</dbReference>